<dbReference type="InterPro" id="IPR020846">
    <property type="entry name" value="MFS_dom"/>
</dbReference>
<keyword evidence="4 7" id="KW-0812">Transmembrane</keyword>
<keyword evidence="2" id="KW-0813">Transport</keyword>
<reference evidence="9 10" key="1">
    <citation type="submission" date="2013-04" db="EMBL/GenBank/DDBJ databases">
        <title>Oceanicola sp. 22II1-22F33 Genome Sequencing.</title>
        <authorList>
            <person name="Lai Q."/>
            <person name="Li G."/>
            <person name="Shao Z."/>
        </authorList>
    </citation>
    <scope>NUCLEOTIDE SEQUENCE [LARGE SCALE GENOMIC DNA]</scope>
    <source>
        <strain evidence="9 10">22II1-22F33</strain>
    </source>
</reference>
<dbReference type="RefSeq" id="WP_088649814.1">
    <property type="nucleotide sequence ID" value="NZ_AQQR01000003.1"/>
</dbReference>
<dbReference type="Proteomes" id="UP000215377">
    <property type="component" value="Unassembled WGS sequence"/>
</dbReference>
<keyword evidence="6 7" id="KW-0472">Membrane</keyword>
<dbReference type="EMBL" id="AQQR01000003">
    <property type="protein sequence ID" value="OWU74985.1"/>
    <property type="molecule type" value="Genomic_DNA"/>
</dbReference>
<dbReference type="Pfam" id="PF05977">
    <property type="entry name" value="MFS_3"/>
    <property type="match status" value="1"/>
</dbReference>
<feature type="transmembrane region" description="Helical" evidence="7">
    <location>
        <begin position="52"/>
        <end position="73"/>
    </location>
</feature>
<evidence type="ECO:0000256" key="1">
    <source>
        <dbReference type="ARBA" id="ARBA00004651"/>
    </source>
</evidence>
<dbReference type="CDD" id="cd06173">
    <property type="entry name" value="MFS_MefA_like"/>
    <property type="match status" value="1"/>
</dbReference>
<feature type="transmembrane region" description="Helical" evidence="7">
    <location>
        <begin position="227"/>
        <end position="245"/>
    </location>
</feature>
<feature type="transmembrane region" description="Helical" evidence="7">
    <location>
        <begin position="257"/>
        <end position="278"/>
    </location>
</feature>
<protein>
    <recommendedName>
        <fullName evidence="8">Major facilitator superfamily (MFS) profile domain-containing protein</fullName>
    </recommendedName>
</protein>
<evidence type="ECO:0000256" key="6">
    <source>
        <dbReference type="ARBA" id="ARBA00023136"/>
    </source>
</evidence>
<feature type="transmembrane region" description="Helical" evidence="7">
    <location>
        <begin position="85"/>
        <end position="104"/>
    </location>
</feature>
<dbReference type="AlphaFoldDB" id="A0A225NLB4"/>
<evidence type="ECO:0000256" key="5">
    <source>
        <dbReference type="ARBA" id="ARBA00022989"/>
    </source>
</evidence>
<dbReference type="PANTHER" id="PTHR23513">
    <property type="entry name" value="INTEGRAL MEMBRANE EFFLUX PROTEIN-RELATED"/>
    <property type="match status" value="1"/>
</dbReference>
<dbReference type="GO" id="GO:0022857">
    <property type="term" value="F:transmembrane transporter activity"/>
    <property type="evidence" value="ECO:0007669"/>
    <property type="project" value="InterPro"/>
</dbReference>
<evidence type="ECO:0000313" key="9">
    <source>
        <dbReference type="EMBL" id="OWU74985.1"/>
    </source>
</evidence>
<dbReference type="Gene3D" id="1.20.1250.20">
    <property type="entry name" value="MFS general substrate transporter like domains"/>
    <property type="match status" value="1"/>
</dbReference>
<name>A0A225NLB4_9RHOB</name>
<keyword evidence="10" id="KW-1185">Reference proteome</keyword>
<comment type="subcellular location">
    <subcellularLocation>
        <location evidence="1">Cell membrane</location>
        <topology evidence="1">Multi-pass membrane protein</topology>
    </subcellularLocation>
</comment>
<evidence type="ECO:0000313" key="10">
    <source>
        <dbReference type="Proteomes" id="UP000215377"/>
    </source>
</evidence>
<feature type="transmembrane region" description="Helical" evidence="7">
    <location>
        <begin position="376"/>
        <end position="397"/>
    </location>
</feature>
<feature type="transmembrane region" description="Helical" evidence="7">
    <location>
        <begin position="165"/>
        <end position="193"/>
    </location>
</feature>
<evidence type="ECO:0000256" key="3">
    <source>
        <dbReference type="ARBA" id="ARBA00022475"/>
    </source>
</evidence>
<feature type="transmembrane region" description="Helical" evidence="7">
    <location>
        <begin position="20"/>
        <end position="40"/>
    </location>
</feature>
<dbReference type="PROSITE" id="PS50850">
    <property type="entry name" value="MFS"/>
    <property type="match status" value="1"/>
</dbReference>
<feature type="transmembrane region" description="Helical" evidence="7">
    <location>
        <begin position="290"/>
        <end position="312"/>
    </location>
</feature>
<feature type="transmembrane region" description="Helical" evidence="7">
    <location>
        <begin position="110"/>
        <end position="128"/>
    </location>
</feature>
<keyword evidence="3" id="KW-1003">Cell membrane</keyword>
<comment type="caution">
    <text evidence="9">The sequence shown here is derived from an EMBL/GenBank/DDBJ whole genome shotgun (WGS) entry which is preliminary data.</text>
</comment>
<dbReference type="OrthoDB" id="9809918at2"/>
<sequence>MEKKTDTFAPFRNPTFRGLWLASQFSNLGSLVQMVGAGWLMTSLAGSDAMVALVQASNTLPIMVFSLIAGALADSFDRRRILLSAQLFMLTVSVGLAVCAWLGVLGPWGLLGFTFSIGCGMALFNPSWQASMGDIVRRDVLSAAVSLNAMGFNLMRSVGPALGGALVALAGAAAAFTFNAFTYIPNVLALLAWKPEPKTERLPREPLGQALGAGLRYMSMSPHLNKVMARSALFGFAASSAMALLPLVARDMLQGTALTYGLLLGFFGLGAIGGVLMNGHIRSRYRNERIVSAAFLGFAVGMVILAMGRHIAVSATGLLIAGACWVMALSLFNVTVQLSTPRWVVGRALSFYQTATFGGMAIGSWNWGLVAESQSVSIALLVASALLLVGSVVGRWIGLGEFDQLDLDPLNTFREPELRLDLKPRSGPIVIVIDYVIDEKDVDAFLAAIHRRRRVRIRDGARNWSLLRDLENPDLWTERFHVATWNDYLRHNARRTKSDLEGFQELLALHRGPGRPRVHRFIERQSVPLHEDLRLKPPPSDVPH</sequence>
<dbReference type="PANTHER" id="PTHR23513:SF11">
    <property type="entry name" value="STAPHYLOFERRIN A TRANSPORTER"/>
    <property type="match status" value="1"/>
</dbReference>
<dbReference type="InterPro" id="IPR010290">
    <property type="entry name" value="TM_effector"/>
</dbReference>
<feature type="transmembrane region" description="Helical" evidence="7">
    <location>
        <begin position="348"/>
        <end position="370"/>
    </location>
</feature>
<evidence type="ECO:0000256" key="2">
    <source>
        <dbReference type="ARBA" id="ARBA00022448"/>
    </source>
</evidence>
<evidence type="ECO:0000256" key="7">
    <source>
        <dbReference type="SAM" id="Phobius"/>
    </source>
</evidence>
<organism evidence="9 10">
    <name type="scientific">Marinibacterium profundimaris</name>
    <dbReference type="NCBI Taxonomy" id="1679460"/>
    <lineage>
        <taxon>Bacteria</taxon>
        <taxon>Pseudomonadati</taxon>
        <taxon>Pseudomonadota</taxon>
        <taxon>Alphaproteobacteria</taxon>
        <taxon>Rhodobacterales</taxon>
        <taxon>Paracoccaceae</taxon>
        <taxon>Marinibacterium</taxon>
    </lineage>
</organism>
<proteinExistence type="predicted"/>
<evidence type="ECO:0000259" key="8">
    <source>
        <dbReference type="PROSITE" id="PS50850"/>
    </source>
</evidence>
<dbReference type="GO" id="GO:0005886">
    <property type="term" value="C:plasma membrane"/>
    <property type="evidence" value="ECO:0007669"/>
    <property type="project" value="UniProtKB-SubCell"/>
</dbReference>
<keyword evidence="5 7" id="KW-1133">Transmembrane helix</keyword>
<dbReference type="SUPFAM" id="SSF103473">
    <property type="entry name" value="MFS general substrate transporter"/>
    <property type="match status" value="1"/>
</dbReference>
<evidence type="ECO:0000256" key="4">
    <source>
        <dbReference type="ARBA" id="ARBA00022692"/>
    </source>
</evidence>
<accession>A0A225NLB4</accession>
<feature type="domain" description="Major facilitator superfamily (MFS) profile" evidence="8">
    <location>
        <begin position="15"/>
        <end position="402"/>
    </location>
</feature>
<dbReference type="InterPro" id="IPR036259">
    <property type="entry name" value="MFS_trans_sf"/>
</dbReference>
<gene>
    <name evidence="9" type="ORF">ATO3_10605</name>
</gene>
<feature type="transmembrane region" description="Helical" evidence="7">
    <location>
        <begin position="318"/>
        <end position="336"/>
    </location>
</feature>